<evidence type="ECO:0000313" key="3">
    <source>
        <dbReference type="Proteomes" id="UP001153636"/>
    </source>
</evidence>
<accession>A0A9P0CFS3</accession>
<sequence>MSSGSSSRRRSCVNQPDVFCYICGEYMFLKNRQTITDFVKRAYLEYFGVNLGDKGKNWAPHLVCKTFTDNLRQWTTGKRKCLKFDVPMVWRKPKNHFNDLISNVTRQYALSRTEIPILTFHQLPDISKDEYFPSDRCSDVNKSSDANETNSAYEETSSVPQRFNQNELNDLTRDLNLSKKASEVQ</sequence>
<dbReference type="OrthoDB" id="7890494at2759"/>
<dbReference type="Proteomes" id="UP001153636">
    <property type="component" value="Chromosome 1"/>
</dbReference>
<feature type="region of interest" description="Disordered" evidence="1">
    <location>
        <begin position="137"/>
        <end position="185"/>
    </location>
</feature>
<evidence type="ECO:0000313" key="2">
    <source>
        <dbReference type="EMBL" id="CAH1099085.1"/>
    </source>
</evidence>
<dbReference type="AlphaFoldDB" id="A0A9P0CFS3"/>
<evidence type="ECO:0000256" key="1">
    <source>
        <dbReference type="SAM" id="MobiDB-lite"/>
    </source>
</evidence>
<reference evidence="2" key="1">
    <citation type="submission" date="2022-01" db="EMBL/GenBank/DDBJ databases">
        <authorList>
            <person name="King R."/>
        </authorList>
    </citation>
    <scope>NUCLEOTIDE SEQUENCE</scope>
</reference>
<organism evidence="2 3">
    <name type="scientific">Psylliodes chrysocephalus</name>
    <dbReference type="NCBI Taxonomy" id="3402493"/>
    <lineage>
        <taxon>Eukaryota</taxon>
        <taxon>Metazoa</taxon>
        <taxon>Ecdysozoa</taxon>
        <taxon>Arthropoda</taxon>
        <taxon>Hexapoda</taxon>
        <taxon>Insecta</taxon>
        <taxon>Pterygota</taxon>
        <taxon>Neoptera</taxon>
        <taxon>Endopterygota</taxon>
        <taxon>Coleoptera</taxon>
        <taxon>Polyphaga</taxon>
        <taxon>Cucujiformia</taxon>
        <taxon>Chrysomeloidea</taxon>
        <taxon>Chrysomelidae</taxon>
        <taxon>Galerucinae</taxon>
        <taxon>Alticini</taxon>
        <taxon>Psylliodes</taxon>
    </lineage>
</organism>
<proteinExistence type="predicted"/>
<protein>
    <submittedName>
        <fullName evidence="2">Uncharacterized protein</fullName>
    </submittedName>
</protein>
<dbReference type="EMBL" id="OV651813">
    <property type="protein sequence ID" value="CAH1099085.1"/>
    <property type="molecule type" value="Genomic_DNA"/>
</dbReference>
<keyword evidence="3" id="KW-1185">Reference proteome</keyword>
<gene>
    <name evidence="2" type="ORF">PSYICH_LOCUS980</name>
</gene>
<feature type="compositionally biased region" description="Polar residues" evidence="1">
    <location>
        <begin position="140"/>
        <end position="169"/>
    </location>
</feature>
<feature type="compositionally biased region" description="Basic and acidic residues" evidence="1">
    <location>
        <begin position="170"/>
        <end position="185"/>
    </location>
</feature>
<name>A0A9P0CFS3_9CUCU</name>